<gene>
    <name evidence="2" type="ORF">METZ01_LOCUS376099</name>
</gene>
<dbReference type="EMBL" id="UINC01137728">
    <property type="protein sequence ID" value="SVD23245.1"/>
    <property type="molecule type" value="Genomic_DNA"/>
</dbReference>
<feature type="domain" description="Glycosyltransferase 2-like" evidence="1">
    <location>
        <begin position="4"/>
        <end position="92"/>
    </location>
</feature>
<sequence>MIISIVVCAFNERDTILDVLQGIQDIDFGSGWSKEIIVVDNCSTDGTREILKDGLWPNTKIIFNSSNLGKSASIRVAIDALSGDYAVIQDAD</sequence>
<reference evidence="2" key="1">
    <citation type="submission" date="2018-05" db="EMBL/GenBank/DDBJ databases">
        <authorList>
            <person name="Lanie J.A."/>
            <person name="Ng W.-L."/>
            <person name="Kazmierczak K.M."/>
            <person name="Andrzejewski T.M."/>
            <person name="Davidsen T.M."/>
            <person name="Wayne K.J."/>
            <person name="Tettelin H."/>
            <person name="Glass J.I."/>
            <person name="Rusch D."/>
            <person name="Podicherti R."/>
            <person name="Tsui H.-C.T."/>
            <person name="Winkler M.E."/>
        </authorList>
    </citation>
    <scope>NUCLEOTIDE SEQUENCE</scope>
</reference>
<dbReference type="SUPFAM" id="SSF53448">
    <property type="entry name" value="Nucleotide-diphospho-sugar transferases"/>
    <property type="match status" value="1"/>
</dbReference>
<accession>A0A382TN90</accession>
<organism evidence="2">
    <name type="scientific">marine metagenome</name>
    <dbReference type="NCBI Taxonomy" id="408172"/>
    <lineage>
        <taxon>unclassified sequences</taxon>
        <taxon>metagenomes</taxon>
        <taxon>ecological metagenomes</taxon>
    </lineage>
</organism>
<dbReference type="InterPro" id="IPR029044">
    <property type="entry name" value="Nucleotide-diphossugar_trans"/>
</dbReference>
<evidence type="ECO:0000313" key="2">
    <source>
        <dbReference type="EMBL" id="SVD23245.1"/>
    </source>
</evidence>
<dbReference type="Gene3D" id="3.90.550.10">
    <property type="entry name" value="Spore Coat Polysaccharide Biosynthesis Protein SpsA, Chain A"/>
    <property type="match status" value="1"/>
</dbReference>
<feature type="non-terminal residue" evidence="2">
    <location>
        <position position="92"/>
    </location>
</feature>
<dbReference type="InterPro" id="IPR001173">
    <property type="entry name" value="Glyco_trans_2-like"/>
</dbReference>
<dbReference type="Pfam" id="PF00535">
    <property type="entry name" value="Glycos_transf_2"/>
    <property type="match status" value="1"/>
</dbReference>
<dbReference type="InterPro" id="IPR050256">
    <property type="entry name" value="Glycosyltransferase_2"/>
</dbReference>
<dbReference type="PANTHER" id="PTHR48090:SF7">
    <property type="entry name" value="RFBJ PROTEIN"/>
    <property type="match status" value="1"/>
</dbReference>
<dbReference type="AlphaFoldDB" id="A0A382TN90"/>
<dbReference type="PANTHER" id="PTHR48090">
    <property type="entry name" value="UNDECAPRENYL-PHOSPHATE 4-DEOXY-4-FORMAMIDO-L-ARABINOSE TRANSFERASE-RELATED"/>
    <property type="match status" value="1"/>
</dbReference>
<proteinExistence type="predicted"/>
<evidence type="ECO:0000259" key="1">
    <source>
        <dbReference type="Pfam" id="PF00535"/>
    </source>
</evidence>
<name>A0A382TN90_9ZZZZ</name>
<protein>
    <recommendedName>
        <fullName evidence="1">Glycosyltransferase 2-like domain-containing protein</fullName>
    </recommendedName>
</protein>